<evidence type="ECO:0000313" key="4">
    <source>
        <dbReference type="EMBL" id="GLL05270.1"/>
    </source>
</evidence>
<accession>A0A9W6KRV8</accession>
<proteinExistence type="predicted"/>
<comment type="caution">
    <text evidence="4">The sequence shown here is derived from an EMBL/GenBank/DDBJ whole genome shotgun (WGS) entry which is preliminary data.</text>
</comment>
<keyword evidence="1" id="KW-0723">Serine/threonine-protein kinase</keyword>
<evidence type="ECO:0000256" key="2">
    <source>
        <dbReference type="SAM" id="MobiDB-lite"/>
    </source>
</evidence>
<dbReference type="Proteomes" id="UP001143480">
    <property type="component" value="Unassembled WGS sequence"/>
</dbReference>
<dbReference type="PANTHER" id="PTHR35526">
    <property type="entry name" value="ANTI-SIGMA-F FACTOR RSBW-RELATED"/>
    <property type="match status" value="1"/>
</dbReference>
<reference evidence="4" key="2">
    <citation type="submission" date="2023-01" db="EMBL/GenBank/DDBJ databases">
        <authorList>
            <person name="Sun Q."/>
            <person name="Evtushenko L."/>
        </authorList>
    </citation>
    <scope>NUCLEOTIDE SEQUENCE</scope>
    <source>
        <strain evidence="4">VKM Ac-1321</strain>
    </source>
</reference>
<dbReference type="RefSeq" id="WP_261959901.1">
    <property type="nucleotide sequence ID" value="NZ_BAAAXA010000001.1"/>
</dbReference>
<dbReference type="InterPro" id="IPR036890">
    <property type="entry name" value="HATPase_C_sf"/>
</dbReference>
<reference evidence="4" key="1">
    <citation type="journal article" date="2014" name="Int. J. Syst. Evol. Microbiol.">
        <title>Complete genome sequence of Corynebacterium casei LMG S-19264T (=DSM 44701T), isolated from a smear-ripened cheese.</title>
        <authorList>
            <consortium name="US DOE Joint Genome Institute (JGI-PGF)"/>
            <person name="Walter F."/>
            <person name="Albersmeier A."/>
            <person name="Kalinowski J."/>
            <person name="Ruckert C."/>
        </authorList>
    </citation>
    <scope>NUCLEOTIDE SEQUENCE</scope>
    <source>
        <strain evidence="4">VKM Ac-1321</strain>
    </source>
</reference>
<dbReference type="SUPFAM" id="SSF55874">
    <property type="entry name" value="ATPase domain of HSP90 chaperone/DNA topoisomerase II/histidine kinase"/>
    <property type="match status" value="1"/>
</dbReference>
<dbReference type="EMBL" id="BSFP01000055">
    <property type="protein sequence ID" value="GLL05270.1"/>
    <property type="molecule type" value="Genomic_DNA"/>
</dbReference>
<feature type="domain" description="Histidine kinase/HSP90-like ATPase" evidence="3">
    <location>
        <begin position="39"/>
        <end position="150"/>
    </location>
</feature>
<sequence>MTAPEPPRPSTGPSSANAADTEGAPAPTVELEQPFAAGELYTVRAAVSAHTDAAGLPQPTIDALLIIVGELSGNVLRHGGGAGRLTLWRTGSDIICQVSDHGPGITDPDNAGRTPVPITALGGRGLWIVRQLARHLDIVNTPHGTTITATIPVDQPAADTAD</sequence>
<name>A0A9W6KRV8_9ACTN</name>
<dbReference type="GO" id="GO:0004674">
    <property type="term" value="F:protein serine/threonine kinase activity"/>
    <property type="evidence" value="ECO:0007669"/>
    <property type="project" value="UniProtKB-KW"/>
</dbReference>
<gene>
    <name evidence="4" type="ORF">GCM10017581_070170</name>
</gene>
<keyword evidence="5" id="KW-1185">Reference proteome</keyword>
<dbReference type="CDD" id="cd16936">
    <property type="entry name" value="HATPase_RsbW-like"/>
    <property type="match status" value="1"/>
</dbReference>
<dbReference type="InterPro" id="IPR050267">
    <property type="entry name" value="Anti-sigma-factor_SerPK"/>
</dbReference>
<dbReference type="InterPro" id="IPR003594">
    <property type="entry name" value="HATPase_dom"/>
</dbReference>
<protein>
    <recommendedName>
        <fullName evidence="3">Histidine kinase/HSP90-like ATPase domain-containing protein</fullName>
    </recommendedName>
</protein>
<dbReference type="PANTHER" id="PTHR35526:SF3">
    <property type="entry name" value="ANTI-SIGMA-F FACTOR RSBW"/>
    <property type="match status" value="1"/>
</dbReference>
<keyword evidence="1" id="KW-0808">Transferase</keyword>
<evidence type="ECO:0000313" key="5">
    <source>
        <dbReference type="Proteomes" id="UP001143480"/>
    </source>
</evidence>
<dbReference type="Pfam" id="PF13581">
    <property type="entry name" value="HATPase_c_2"/>
    <property type="match status" value="1"/>
</dbReference>
<feature type="compositionally biased region" description="Pro residues" evidence="2">
    <location>
        <begin position="1"/>
        <end position="10"/>
    </location>
</feature>
<evidence type="ECO:0000259" key="3">
    <source>
        <dbReference type="Pfam" id="PF13581"/>
    </source>
</evidence>
<dbReference type="AlphaFoldDB" id="A0A9W6KRV8"/>
<organism evidence="4 5">
    <name type="scientific">Dactylosporangium matsuzakiense</name>
    <dbReference type="NCBI Taxonomy" id="53360"/>
    <lineage>
        <taxon>Bacteria</taxon>
        <taxon>Bacillati</taxon>
        <taxon>Actinomycetota</taxon>
        <taxon>Actinomycetes</taxon>
        <taxon>Micromonosporales</taxon>
        <taxon>Micromonosporaceae</taxon>
        <taxon>Dactylosporangium</taxon>
    </lineage>
</organism>
<keyword evidence="1" id="KW-0418">Kinase</keyword>
<evidence type="ECO:0000256" key="1">
    <source>
        <dbReference type="ARBA" id="ARBA00022527"/>
    </source>
</evidence>
<dbReference type="Gene3D" id="3.30.565.10">
    <property type="entry name" value="Histidine kinase-like ATPase, C-terminal domain"/>
    <property type="match status" value="1"/>
</dbReference>
<feature type="region of interest" description="Disordered" evidence="2">
    <location>
        <begin position="1"/>
        <end position="25"/>
    </location>
</feature>